<dbReference type="RefSeq" id="WP_148566072.1">
    <property type="nucleotide sequence ID" value="NZ_RXYA01000003.1"/>
</dbReference>
<dbReference type="PANTHER" id="PTHR11101:SF80">
    <property type="entry name" value="PHOSPHATE TRANSPORTER"/>
    <property type="match status" value="1"/>
</dbReference>
<keyword evidence="3 6" id="KW-0812">Transmembrane</keyword>
<dbReference type="PANTHER" id="PTHR11101">
    <property type="entry name" value="PHOSPHATE TRANSPORTER"/>
    <property type="match status" value="1"/>
</dbReference>
<dbReference type="Proteomes" id="UP000616595">
    <property type="component" value="Unassembled WGS sequence"/>
</dbReference>
<feature type="transmembrane region" description="Helical" evidence="6">
    <location>
        <begin position="232"/>
        <end position="252"/>
    </location>
</feature>
<evidence type="ECO:0000256" key="1">
    <source>
        <dbReference type="ARBA" id="ARBA00004141"/>
    </source>
</evidence>
<dbReference type="OrthoDB" id="9779554at2"/>
<sequence>MVAVSATIILILVILVGLVFALTNGLHDASSVVATFINCSAASPKQAVAVASSFGLLGAILGGNLVADTISELTDLPTDTSLLTILFAAVLGATLWNLITWRLGLPSSSTHALIGGIIGAVVVSSGYQHIAWGWTELIGSDHQITGIVKIVIALFLSPFIGFAIAFCLEKIARLLLRNSKFHINEGINRLQWVIVAGLSFSHGSNDTQKIMGILTLALAAWGGTAIQAAPLWVRVCGGIVMFMGTMLGGWSIMRTLGRGIFDIKPIHSLNSQLASLGSIFGASLIGAPVSTTHVVVGSIMGVGAADEYRMVHWEIVKEIGIAWCITIPLSALVSGLIYTITTSIVTVI</sequence>
<feature type="transmembrane region" description="Helical" evidence="6">
    <location>
        <begin position="273"/>
        <end position="300"/>
    </location>
</feature>
<reference evidence="7" key="2">
    <citation type="submission" date="2020-10" db="EMBL/GenBank/DDBJ databases">
        <title>Comparative genomics of the Acetobacterium genus.</title>
        <authorList>
            <person name="Marshall C."/>
            <person name="May H."/>
            <person name="Norman S."/>
        </authorList>
    </citation>
    <scope>NUCLEOTIDE SEQUENCE</scope>
    <source>
        <strain evidence="7">DER-2019</strain>
    </source>
</reference>
<dbReference type="Pfam" id="PF01384">
    <property type="entry name" value="PHO4"/>
    <property type="match status" value="1"/>
</dbReference>
<evidence type="ECO:0000256" key="3">
    <source>
        <dbReference type="ARBA" id="ARBA00022692"/>
    </source>
</evidence>
<comment type="subcellular location">
    <subcellularLocation>
        <location evidence="1">Membrane</location>
        <topology evidence="1">Multi-pass membrane protein</topology>
    </subcellularLocation>
</comment>
<protein>
    <submittedName>
        <fullName evidence="7">Inorganic phosphate transporter</fullName>
    </submittedName>
</protein>
<feature type="transmembrane region" description="Helical" evidence="6">
    <location>
        <begin position="210"/>
        <end position="226"/>
    </location>
</feature>
<accession>A0A923HUY6</accession>
<evidence type="ECO:0000256" key="6">
    <source>
        <dbReference type="SAM" id="Phobius"/>
    </source>
</evidence>
<gene>
    <name evidence="7" type="ORF">GH810_10700</name>
</gene>
<feature type="transmembrane region" description="Helical" evidence="6">
    <location>
        <begin position="47"/>
        <end position="67"/>
    </location>
</feature>
<comment type="caution">
    <text evidence="7">The sequence shown here is derived from an EMBL/GenBank/DDBJ whole genome shotgun (WGS) entry which is preliminary data.</text>
</comment>
<organism evidence="7 8">
    <name type="scientific">Acetobacterium paludosum</name>
    <dbReference type="NCBI Taxonomy" id="52693"/>
    <lineage>
        <taxon>Bacteria</taxon>
        <taxon>Bacillati</taxon>
        <taxon>Bacillota</taxon>
        <taxon>Clostridia</taxon>
        <taxon>Eubacteriales</taxon>
        <taxon>Eubacteriaceae</taxon>
        <taxon>Acetobacterium</taxon>
    </lineage>
</organism>
<dbReference type="GO" id="GO:0005315">
    <property type="term" value="F:phosphate transmembrane transporter activity"/>
    <property type="evidence" value="ECO:0007669"/>
    <property type="project" value="InterPro"/>
</dbReference>
<keyword evidence="4 6" id="KW-1133">Transmembrane helix</keyword>
<feature type="transmembrane region" description="Helical" evidence="6">
    <location>
        <begin position="112"/>
        <end position="134"/>
    </location>
</feature>
<name>A0A923HUY6_9FIRM</name>
<dbReference type="InterPro" id="IPR001204">
    <property type="entry name" value="Phos_transporter"/>
</dbReference>
<feature type="transmembrane region" description="Helical" evidence="6">
    <location>
        <begin position="6"/>
        <end position="26"/>
    </location>
</feature>
<dbReference type="EMBL" id="WJBD01000012">
    <property type="protein sequence ID" value="MBC3888781.1"/>
    <property type="molecule type" value="Genomic_DNA"/>
</dbReference>
<feature type="transmembrane region" description="Helical" evidence="6">
    <location>
        <begin position="146"/>
        <end position="168"/>
    </location>
</feature>
<evidence type="ECO:0000256" key="4">
    <source>
        <dbReference type="ARBA" id="ARBA00022989"/>
    </source>
</evidence>
<keyword evidence="8" id="KW-1185">Reference proteome</keyword>
<keyword evidence="5 6" id="KW-0472">Membrane</keyword>
<evidence type="ECO:0000313" key="7">
    <source>
        <dbReference type="EMBL" id="MBC3888781.1"/>
    </source>
</evidence>
<feature type="transmembrane region" description="Helical" evidence="6">
    <location>
        <begin position="82"/>
        <end position="100"/>
    </location>
</feature>
<evidence type="ECO:0000256" key="2">
    <source>
        <dbReference type="ARBA" id="ARBA00022448"/>
    </source>
</evidence>
<feature type="transmembrane region" description="Helical" evidence="6">
    <location>
        <begin position="320"/>
        <end position="347"/>
    </location>
</feature>
<dbReference type="GO" id="GO:0016020">
    <property type="term" value="C:membrane"/>
    <property type="evidence" value="ECO:0007669"/>
    <property type="project" value="UniProtKB-SubCell"/>
</dbReference>
<dbReference type="AlphaFoldDB" id="A0A923HUY6"/>
<proteinExistence type="predicted"/>
<keyword evidence="2" id="KW-0813">Transport</keyword>
<reference evidence="7" key="1">
    <citation type="submission" date="2019-10" db="EMBL/GenBank/DDBJ databases">
        <authorList>
            <person name="Ross D.E."/>
            <person name="Gulliver D."/>
        </authorList>
    </citation>
    <scope>NUCLEOTIDE SEQUENCE</scope>
    <source>
        <strain evidence="7">DER-2019</strain>
    </source>
</reference>
<evidence type="ECO:0000313" key="8">
    <source>
        <dbReference type="Proteomes" id="UP000616595"/>
    </source>
</evidence>
<dbReference type="GO" id="GO:0035435">
    <property type="term" value="P:phosphate ion transmembrane transport"/>
    <property type="evidence" value="ECO:0007669"/>
    <property type="project" value="TreeGrafter"/>
</dbReference>
<evidence type="ECO:0000256" key="5">
    <source>
        <dbReference type="ARBA" id="ARBA00023136"/>
    </source>
</evidence>